<evidence type="ECO:0000259" key="10">
    <source>
        <dbReference type="Pfam" id="PF01578"/>
    </source>
</evidence>
<comment type="similarity">
    <text evidence="2">Belongs to the CcmC/CycZ/HelC family.</text>
</comment>
<evidence type="ECO:0000256" key="6">
    <source>
        <dbReference type="ARBA" id="ARBA00022989"/>
    </source>
</evidence>
<dbReference type="InterPro" id="IPR045062">
    <property type="entry name" value="Cyt_c_biogenesis_CcsA/CcmC"/>
</dbReference>
<name>A0ABQ4F259_9ACTN</name>
<keyword evidence="6 9" id="KW-1133">Transmembrane helix</keyword>
<dbReference type="PRINTS" id="PR01386">
    <property type="entry name" value="CCMCBIOGNSIS"/>
</dbReference>
<evidence type="ECO:0000256" key="4">
    <source>
        <dbReference type="ARBA" id="ARBA00022692"/>
    </source>
</evidence>
<feature type="transmembrane region" description="Helical" evidence="9">
    <location>
        <begin position="105"/>
        <end position="125"/>
    </location>
</feature>
<evidence type="ECO:0000256" key="5">
    <source>
        <dbReference type="ARBA" id="ARBA00022748"/>
    </source>
</evidence>
<feature type="region of interest" description="Disordered" evidence="8">
    <location>
        <begin position="1"/>
        <end position="26"/>
    </location>
</feature>
<dbReference type="InterPro" id="IPR003557">
    <property type="entry name" value="Cyt_c_biogenesis_CcmC"/>
</dbReference>
<accession>A0ABQ4F259</accession>
<gene>
    <name evidence="11" type="ORF">Pma05_75780</name>
</gene>
<evidence type="ECO:0000256" key="2">
    <source>
        <dbReference type="ARBA" id="ARBA00005840"/>
    </source>
</evidence>
<organism evidence="11 12">
    <name type="scientific">Plantactinospora mayteni</name>
    <dbReference type="NCBI Taxonomy" id="566021"/>
    <lineage>
        <taxon>Bacteria</taxon>
        <taxon>Bacillati</taxon>
        <taxon>Actinomycetota</taxon>
        <taxon>Actinomycetes</taxon>
        <taxon>Micromonosporales</taxon>
        <taxon>Micromonosporaceae</taxon>
        <taxon>Plantactinospora</taxon>
    </lineage>
</organism>
<feature type="transmembrane region" description="Helical" evidence="9">
    <location>
        <begin position="174"/>
        <end position="199"/>
    </location>
</feature>
<dbReference type="Proteomes" id="UP000621500">
    <property type="component" value="Unassembled WGS sequence"/>
</dbReference>
<evidence type="ECO:0000256" key="3">
    <source>
        <dbReference type="ARBA" id="ARBA00016463"/>
    </source>
</evidence>
<dbReference type="RefSeq" id="WP_203862304.1">
    <property type="nucleotide sequence ID" value="NZ_BAAAZQ010000034.1"/>
</dbReference>
<feature type="compositionally biased region" description="Basic and acidic residues" evidence="8">
    <location>
        <begin position="14"/>
        <end position="26"/>
    </location>
</feature>
<protein>
    <recommendedName>
        <fullName evidence="3">Heme exporter protein C</fullName>
    </recommendedName>
</protein>
<dbReference type="InterPro" id="IPR002541">
    <property type="entry name" value="Cyt_c_assembly"/>
</dbReference>
<sequence>MMGKVELSNQGYPLDRHPPRWTADGRRGAADRRTLGWLAAGLGAVAAPAGLLIAPPDQLQGNTQRLMYLHVPAAWTAYLAFAAVLAASLGYLATRDLRWDRCARVAAELGVGLTALTIALGALWGRAVWGTWWDWDPRLVSTALLLLVYAGYLARRQVLAQRYAEAGPLAAHRVARPAAFTGMAGFVLVPVVHFSVVWWRSLHQPATILAPERPPIHPLMATALLLSLAAFTAGAAWIFLRRLAALDRSTPAGTGHPPTPAVEARPAADRATLVEIR</sequence>
<evidence type="ECO:0000256" key="1">
    <source>
        <dbReference type="ARBA" id="ARBA00004141"/>
    </source>
</evidence>
<feature type="transmembrane region" description="Helical" evidence="9">
    <location>
        <begin position="35"/>
        <end position="54"/>
    </location>
</feature>
<dbReference type="PANTHER" id="PTHR30071">
    <property type="entry name" value="HEME EXPORTER PROTEIN C"/>
    <property type="match status" value="1"/>
</dbReference>
<keyword evidence="5" id="KW-0201">Cytochrome c-type biogenesis</keyword>
<keyword evidence="12" id="KW-1185">Reference proteome</keyword>
<dbReference type="PANTHER" id="PTHR30071:SF1">
    <property type="entry name" value="CYTOCHROME B_B6 PROTEIN-RELATED"/>
    <property type="match status" value="1"/>
</dbReference>
<feature type="domain" description="Cytochrome c assembly protein" evidence="10">
    <location>
        <begin position="51"/>
        <end position="203"/>
    </location>
</feature>
<keyword evidence="4 9" id="KW-0812">Transmembrane</keyword>
<comment type="subcellular location">
    <subcellularLocation>
        <location evidence="1">Membrane</location>
        <topology evidence="1">Multi-pass membrane protein</topology>
    </subcellularLocation>
</comment>
<feature type="transmembrane region" description="Helical" evidence="9">
    <location>
        <begin position="219"/>
        <end position="240"/>
    </location>
</feature>
<keyword evidence="7 9" id="KW-0472">Membrane</keyword>
<evidence type="ECO:0000256" key="8">
    <source>
        <dbReference type="SAM" id="MobiDB-lite"/>
    </source>
</evidence>
<dbReference type="EMBL" id="BONX01000063">
    <property type="protein sequence ID" value="GIH01006.1"/>
    <property type="molecule type" value="Genomic_DNA"/>
</dbReference>
<feature type="transmembrane region" description="Helical" evidence="9">
    <location>
        <begin position="74"/>
        <end position="93"/>
    </location>
</feature>
<feature type="region of interest" description="Disordered" evidence="8">
    <location>
        <begin position="250"/>
        <end position="269"/>
    </location>
</feature>
<comment type="caution">
    <text evidence="11">The sequence shown here is derived from an EMBL/GenBank/DDBJ whole genome shotgun (WGS) entry which is preliminary data.</text>
</comment>
<proteinExistence type="inferred from homology"/>
<evidence type="ECO:0000256" key="9">
    <source>
        <dbReference type="SAM" id="Phobius"/>
    </source>
</evidence>
<evidence type="ECO:0000313" key="12">
    <source>
        <dbReference type="Proteomes" id="UP000621500"/>
    </source>
</evidence>
<feature type="transmembrane region" description="Helical" evidence="9">
    <location>
        <begin position="137"/>
        <end position="154"/>
    </location>
</feature>
<reference evidence="11 12" key="1">
    <citation type="submission" date="2021-01" db="EMBL/GenBank/DDBJ databases">
        <title>Whole genome shotgun sequence of Plantactinospora mayteni NBRC 109088.</title>
        <authorList>
            <person name="Komaki H."/>
            <person name="Tamura T."/>
        </authorList>
    </citation>
    <scope>NUCLEOTIDE SEQUENCE [LARGE SCALE GENOMIC DNA]</scope>
    <source>
        <strain evidence="11 12">NBRC 109088</strain>
    </source>
</reference>
<dbReference type="Pfam" id="PF01578">
    <property type="entry name" value="Cytochrom_C_asm"/>
    <property type="match status" value="1"/>
</dbReference>
<evidence type="ECO:0000256" key="7">
    <source>
        <dbReference type="ARBA" id="ARBA00023136"/>
    </source>
</evidence>
<evidence type="ECO:0000313" key="11">
    <source>
        <dbReference type="EMBL" id="GIH01006.1"/>
    </source>
</evidence>